<feature type="active site" evidence="10 11">
    <location>
        <position position="185"/>
    </location>
</feature>
<dbReference type="PATRIC" id="fig|1872076.5.peg.1275"/>
<dbReference type="UniPathway" id="UPA00031">
    <property type="reaction ID" value="UER00010"/>
</dbReference>
<dbReference type="GO" id="GO:0005737">
    <property type="term" value="C:cytoplasm"/>
    <property type="evidence" value="ECO:0007669"/>
    <property type="project" value="UniProtKB-SubCell"/>
</dbReference>
<proteinExistence type="inferred from homology"/>
<accession>A0A1E3XDQ0</accession>
<evidence type="ECO:0000256" key="7">
    <source>
        <dbReference type="ARBA" id="ARBA00023239"/>
    </source>
</evidence>
<gene>
    <name evidence="10" type="primary">hisH</name>
    <name evidence="13" type="ORF">SCARUB_01109</name>
</gene>
<dbReference type="InterPro" id="IPR017926">
    <property type="entry name" value="GATASE"/>
</dbReference>
<protein>
    <recommendedName>
        <fullName evidence="10">Imidazole glycerol phosphate synthase subunit HisH</fullName>
        <ecNumber evidence="10">4.3.2.10</ecNumber>
    </recommendedName>
    <alternativeName>
        <fullName evidence="10">IGP synthase glutaminase subunit</fullName>
        <ecNumber evidence="10">3.5.1.2</ecNumber>
    </alternativeName>
    <alternativeName>
        <fullName evidence="10">IGP synthase subunit HisH</fullName>
    </alternativeName>
    <alternativeName>
        <fullName evidence="10">ImGP synthase subunit HisH</fullName>
        <shortName evidence="10">IGPS subunit HisH</shortName>
    </alternativeName>
</protein>
<evidence type="ECO:0000313" key="13">
    <source>
        <dbReference type="EMBL" id="ODS33752.1"/>
    </source>
</evidence>
<dbReference type="InterPro" id="IPR029062">
    <property type="entry name" value="Class_I_gatase-like"/>
</dbReference>
<dbReference type="Proteomes" id="UP000094056">
    <property type="component" value="Unassembled WGS sequence"/>
</dbReference>
<keyword evidence="5 10" id="KW-0315">Glutamine amidotransferase</keyword>
<dbReference type="PANTHER" id="PTHR42701:SF1">
    <property type="entry name" value="IMIDAZOLE GLYCEROL PHOSPHATE SYNTHASE SUBUNIT HISH"/>
    <property type="match status" value="1"/>
</dbReference>
<name>A0A1E3XDQ0_9BACT</name>
<dbReference type="SUPFAM" id="SSF52317">
    <property type="entry name" value="Class I glutamine amidotransferase-like"/>
    <property type="match status" value="1"/>
</dbReference>
<feature type="domain" description="Glutamine amidotransferase" evidence="12">
    <location>
        <begin position="5"/>
        <end position="190"/>
    </location>
</feature>
<evidence type="ECO:0000256" key="4">
    <source>
        <dbReference type="ARBA" id="ARBA00022801"/>
    </source>
</evidence>
<comment type="subunit">
    <text evidence="2 10">Heterodimer of HisH and HisF.</text>
</comment>
<keyword evidence="10" id="KW-0963">Cytoplasm</keyword>
<dbReference type="HAMAP" id="MF_00278">
    <property type="entry name" value="HisH"/>
    <property type="match status" value="1"/>
</dbReference>
<comment type="catalytic activity">
    <reaction evidence="9 10">
        <text>L-glutamine + H2O = L-glutamate + NH4(+)</text>
        <dbReference type="Rhea" id="RHEA:15889"/>
        <dbReference type="ChEBI" id="CHEBI:15377"/>
        <dbReference type="ChEBI" id="CHEBI:28938"/>
        <dbReference type="ChEBI" id="CHEBI:29985"/>
        <dbReference type="ChEBI" id="CHEBI:58359"/>
        <dbReference type="EC" id="3.5.1.2"/>
    </reaction>
</comment>
<dbReference type="PIRSF" id="PIRSF000495">
    <property type="entry name" value="Amidotransf_hisH"/>
    <property type="match status" value="1"/>
</dbReference>
<evidence type="ECO:0000256" key="9">
    <source>
        <dbReference type="ARBA" id="ARBA00049534"/>
    </source>
</evidence>
<feature type="active site" description="Nucleophile" evidence="10 11">
    <location>
        <position position="82"/>
    </location>
</feature>
<reference evidence="13 14" key="1">
    <citation type="submission" date="2016-07" db="EMBL/GenBank/DDBJ databases">
        <title>Draft genome of Scalindua rubra, obtained from a brine-seawater interface in the Red Sea, sheds light on salt adaptation in anammox bacteria.</title>
        <authorList>
            <person name="Speth D.R."/>
            <person name="Lagkouvardos I."/>
            <person name="Wang Y."/>
            <person name="Qian P.-Y."/>
            <person name="Dutilh B.E."/>
            <person name="Jetten M.S."/>
        </authorList>
    </citation>
    <scope>NUCLEOTIDE SEQUENCE [LARGE SCALE GENOMIC DNA]</scope>
    <source>
        <strain evidence="13">BSI-1</strain>
    </source>
</reference>
<dbReference type="GO" id="GO:0004359">
    <property type="term" value="F:glutaminase activity"/>
    <property type="evidence" value="ECO:0007669"/>
    <property type="project" value="UniProtKB-EC"/>
</dbReference>
<comment type="subcellular location">
    <subcellularLocation>
        <location evidence="10">Cytoplasm</location>
    </subcellularLocation>
</comment>
<comment type="function">
    <text evidence="10">IGPS catalyzes the conversion of PRFAR and glutamine to IGP, AICAR and glutamate. The HisH subunit catalyzes the hydrolysis of glutamine to glutamate and ammonia as part of the synthesis of IGP and AICAR. The resulting ammonia molecule is channeled to the active site of HisF.</text>
</comment>
<dbReference type="Pfam" id="PF00117">
    <property type="entry name" value="GATase"/>
    <property type="match status" value="1"/>
</dbReference>
<dbReference type="GO" id="GO:0000107">
    <property type="term" value="F:imidazoleglycerol-phosphate synthase activity"/>
    <property type="evidence" value="ECO:0007669"/>
    <property type="project" value="UniProtKB-UniRule"/>
</dbReference>
<organism evidence="13 14">
    <name type="scientific">Candidatus Scalindua rubra</name>
    <dbReference type="NCBI Taxonomy" id="1872076"/>
    <lineage>
        <taxon>Bacteria</taxon>
        <taxon>Pseudomonadati</taxon>
        <taxon>Planctomycetota</taxon>
        <taxon>Candidatus Brocadiia</taxon>
        <taxon>Candidatus Brocadiales</taxon>
        <taxon>Candidatus Scalinduaceae</taxon>
        <taxon>Candidatus Scalindua</taxon>
    </lineage>
</organism>
<dbReference type="GO" id="GO:0016829">
    <property type="term" value="F:lyase activity"/>
    <property type="evidence" value="ECO:0007669"/>
    <property type="project" value="UniProtKB-KW"/>
</dbReference>
<evidence type="ECO:0000256" key="10">
    <source>
        <dbReference type="HAMAP-Rule" id="MF_00278"/>
    </source>
</evidence>
<evidence type="ECO:0000259" key="12">
    <source>
        <dbReference type="Pfam" id="PF00117"/>
    </source>
</evidence>
<dbReference type="PANTHER" id="PTHR42701">
    <property type="entry name" value="IMIDAZOLE GLYCEROL PHOSPHATE SYNTHASE SUBUNIT HISH"/>
    <property type="match status" value="1"/>
</dbReference>
<comment type="caution">
    <text evidence="13">The sequence shown here is derived from an EMBL/GenBank/DDBJ whole genome shotgun (WGS) entry which is preliminary data.</text>
</comment>
<evidence type="ECO:0000256" key="8">
    <source>
        <dbReference type="ARBA" id="ARBA00047838"/>
    </source>
</evidence>
<keyword evidence="3 10" id="KW-0028">Amino-acid biosynthesis</keyword>
<dbReference type="GO" id="GO:0000105">
    <property type="term" value="P:L-histidine biosynthetic process"/>
    <property type="evidence" value="ECO:0007669"/>
    <property type="project" value="UniProtKB-UniRule"/>
</dbReference>
<evidence type="ECO:0000313" key="14">
    <source>
        <dbReference type="Proteomes" id="UP000094056"/>
    </source>
</evidence>
<keyword evidence="6 10" id="KW-0368">Histidine biosynthesis</keyword>
<comment type="pathway">
    <text evidence="1 10">Amino-acid biosynthesis; L-histidine biosynthesis; L-histidine from 5-phospho-alpha-D-ribose 1-diphosphate: step 5/9.</text>
</comment>
<dbReference type="PROSITE" id="PS51273">
    <property type="entry name" value="GATASE_TYPE_1"/>
    <property type="match status" value="1"/>
</dbReference>
<evidence type="ECO:0000256" key="6">
    <source>
        <dbReference type="ARBA" id="ARBA00023102"/>
    </source>
</evidence>
<dbReference type="EC" id="4.3.2.10" evidence="10"/>
<dbReference type="CDD" id="cd01748">
    <property type="entry name" value="GATase1_IGP_Synthase"/>
    <property type="match status" value="1"/>
</dbReference>
<evidence type="ECO:0000256" key="5">
    <source>
        <dbReference type="ARBA" id="ARBA00022962"/>
    </source>
</evidence>
<feature type="active site" evidence="10 11">
    <location>
        <position position="187"/>
    </location>
</feature>
<evidence type="ECO:0000256" key="2">
    <source>
        <dbReference type="ARBA" id="ARBA00011152"/>
    </source>
</evidence>
<dbReference type="EMBL" id="MAYW01000020">
    <property type="protein sequence ID" value="ODS33752.1"/>
    <property type="molecule type" value="Genomic_DNA"/>
</dbReference>
<evidence type="ECO:0000256" key="1">
    <source>
        <dbReference type="ARBA" id="ARBA00005091"/>
    </source>
</evidence>
<dbReference type="AlphaFoldDB" id="A0A1E3XDQ0"/>
<sequence length="213" mass="23922">MKTLVIVDYGMGNLTSVTHALDFLGYKGIISSRTKDIEDADALIMPGVGCFSEAMRNLNELDIIPILHEKVVKNQTPFFGICLGMQLLAEDSVENGFHKGLGWISGHVVRFEHKDDIRIPHVGWNTINVIKKKFMFGRIEQNAEFYFDHSYHFVCDREIATATCSYGTDVVAAIQKNNIFATQFHPEKSQVNGLKVLRGFLNFVESFKGTGLC</sequence>
<evidence type="ECO:0000256" key="11">
    <source>
        <dbReference type="PIRSR" id="PIRSR000495-1"/>
    </source>
</evidence>
<dbReference type="Gene3D" id="3.40.50.880">
    <property type="match status" value="1"/>
</dbReference>
<dbReference type="NCBIfam" id="TIGR01855">
    <property type="entry name" value="IMP_synth_hisH"/>
    <property type="match status" value="1"/>
</dbReference>
<evidence type="ECO:0000256" key="3">
    <source>
        <dbReference type="ARBA" id="ARBA00022605"/>
    </source>
</evidence>
<dbReference type="InterPro" id="IPR010139">
    <property type="entry name" value="Imidazole-glycPsynth_HisH"/>
</dbReference>
<keyword evidence="7 10" id="KW-0456">Lyase</keyword>
<keyword evidence="4 10" id="KW-0378">Hydrolase</keyword>
<dbReference type="EC" id="3.5.1.2" evidence="10"/>
<comment type="catalytic activity">
    <reaction evidence="8 10">
        <text>5-[(5-phospho-1-deoxy-D-ribulos-1-ylimino)methylamino]-1-(5-phospho-beta-D-ribosyl)imidazole-4-carboxamide + L-glutamine = D-erythro-1-(imidazol-4-yl)glycerol 3-phosphate + 5-amino-1-(5-phospho-beta-D-ribosyl)imidazole-4-carboxamide + L-glutamate + H(+)</text>
        <dbReference type="Rhea" id="RHEA:24793"/>
        <dbReference type="ChEBI" id="CHEBI:15378"/>
        <dbReference type="ChEBI" id="CHEBI:29985"/>
        <dbReference type="ChEBI" id="CHEBI:58278"/>
        <dbReference type="ChEBI" id="CHEBI:58359"/>
        <dbReference type="ChEBI" id="CHEBI:58475"/>
        <dbReference type="ChEBI" id="CHEBI:58525"/>
        <dbReference type="EC" id="4.3.2.10"/>
    </reaction>
</comment>